<evidence type="ECO:0000313" key="2">
    <source>
        <dbReference type="Proteomes" id="UP001500021"/>
    </source>
</evidence>
<gene>
    <name evidence="1" type="ORF">GCM10009111_17760</name>
</gene>
<protein>
    <submittedName>
        <fullName evidence="1">Uncharacterized protein</fullName>
    </submittedName>
</protein>
<accession>A0ABN1L6T7</accession>
<keyword evidence="2" id="KW-1185">Reference proteome</keyword>
<evidence type="ECO:0000313" key="1">
    <source>
        <dbReference type="EMBL" id="GAA0817053.1"/>
    </source>
</evidence>
<dbReference type="Proteomes" id="UP001500021">
    <property type="component" value="Unassembled WGS sequence"/>
</dbReference>
<organism evidence="1 2">
    <name type="scientific">Colwellia asteriadis</name>
    <dbReference type="NCBI Taxonomy" id="517723"/>
    <lineage>
        <taxon>Bacteria</taxon>
        <taxon>Pseudomonadati</taxon>
        <taxon>Pseudomonadota</taxon>
        <taxon>Gammaproteobacteria</taxon>
        <taxon>Alteromonadales</taxon>
        <taxon>Colwelliaceae</taxon>
        <taxon>Colwellia</taxon>
    </lineage>
</organism>
<reference evidence="1 2" key="1">
    <citation type="journal article" date="2019" name="Int. J. Syst. Evol. Microbiol.">
        <title>The Global Catalogue of Microorganisms (GCM) 10K type strain sequencing project: providing services to taxonomists for standard genome sequencing and annotation.</title>
        <authorList>
            <consortium name="The Broad Institute Genomics Platform"/>
            <consortium name="The Broad Institute Genome Sequencing Center for Infectious Disease"/>
            <person name="Wu L."/>
            <person name="Ma J."/>
        </authorList>
    </citation>
    <scope>NUCLEOTIDE SEQUENCE [LARGE SCALE GENOMIC DNA]</scope>
    <source>
        <strain evidence="1 2">JCM 15608</strain>
    </source>
</reference>
<sequence>MILKLQRLLFFAFYGRQLSINDPSEETVNILATMISEAAKCSRTITKLLNSLSSITGSGAAIRIVRSAAKLAKSDKNAFKMCNSITKYHYRAPLEISMLGKKKR</sequence>
<proteinExistence type="predicted"/>
<comment type="caution">
    <text evidence="1">The sequence shown here is derived from an EMBL/GenBank/DDBJ whole genome shotgun (WGS) entry which is preliminary data.</text>
</comment>
<dbReference type="RefSeq" id="WP_343817071.1">
    <property type="nucleotide sequence ID" value="NZ_BAAAFA010000005.1"/>
</dbReference>
<name>A0ABN1L6T7_9GAMM</name>
<dbReference type="EMBL" id="BAAAFA010000005">
    <property type="protein sequence ID" value="GAA0817053.1"/>
    <property type="molecule type" value="Genomic_DNA"/>
</dbReference>